<evidence type="ECO:0000313" key="1">
    <source>
        <dbReference type="EMBL" id="MBA0124450.1"/>
    </source>
</evidence>
<keyword evidence="2" id="KW-1185">Reference proteome</keyword>
<dbReference type="AlphaFoldDB" id="A0A838A4C4"/>
<accession>A0A838A4C4</accession>
<proteinExistence type="predicted"/>
<protein>
    <submittedName>
        <fullName evidence="1">OsmC family protein</fullName>
    </submittedName>
</protein>
<gene>
    <name evidence="1" type="ORF">H0B56_02720</name>
</gene>
<dbReference type="Gene3D" id="3.30.300.20">
    <property type="match status" value="1"/>
</dbReference>
<dbReference type="InterPro" id="IPR015946">
    <property type="entry name" value="KH_dom-like_a/b"/>
</dbReference>
<sequence>MVGTFGGALEARGIPAGGGRLRVDAEGEIELDGKVLVIKRIHARYRLIVDSDVDTSVVERVHGFHADKCPVARSIRDAITISTEYTTEVA</sequence>
<dbReference type="Proteomes" id="UP000582974">
    <property type="component" value="Unassembled WGS sequence"/>
</dbReference>
<dbReference type="RefSeq" id="WP_180891668.1">
    <property type="nucleotide sequence ID" value="NZ_JACCKD010000001.1"/>
</dbReference>
<evidence type="ECO:0000313" key="2">
    <source>
        <dbReference type="Proteomes" id="UP000582974"/>
    </source>
</evidence>
<dbReference type="InterPro" id="IPR003718">
    <property type="entry name" value="OsmC/Ohr_fam"/>
</dbReference>
<dbReference type="EMBL" id="JACCKD010000001">
    <property type="protein sequence ID" value="MBA0124450.1"/>
    <property type="molecule type" value="Genomic_DNA"/>
</dbReference>
<organism evidence="1 2">
    <name type="scientific">Haloechinothrix aidingensis</name>
    <dbReference type="NCBI Taxonomy" id="2752311"/>
    <lineage>
        <taxon>Bacteria</taxon>
        <taxon>Bacillati</taxon>
        <taxon>Actinomycetota</taxon>
        <taxon>Actinomycetes</taxon>
        <taxon>Pseudonocardiales</taxon>
        <taxon>Pseudonocardiaceae</taxon>
        <taxon>Haloechinothrix</taxon>
    </lineage>
</organism>
<name>A0A838A4C4_9PSEU</name>
<comment type="caution">
    <text evidence="1">The sequence shown here is derived from an EMBL/GenBank/DDBJ whole genome shotgun (WGS) entry which is preliminary data.</text>
</comment>
<dbReference type="SUPFAM" id="SSF82784">
    <property type="entry name" value="OsmC-like"/>
    <property type="match status" value="1"/>
</dbReference>
<dbReference type="Pfam" id="PF02566">
    <property type="entry name" value="OsmC"/>
    <property type="match status" value="1"/>
</dbReference>
<dbReference type="InterPro" id="IPR036102">
    <property type="entry name" value="OsmC/Ohrsf"/>
</dbReference>
<reference evidence="1 2" key="1">
    <citation type="submission" date="2020-07" db="EMBL/GenBank/DDBJ databases">
        <title>Genome of Haloechinothrix sp.</title>
        <authorList>
            <person name="Tang S.-K."/>
            <person name="Yang L."/>
            <person name="Zhu W.-Y."/>
        </authorList>
    </citation>
    <scope>NUCLEOTIDE SEQUENCE [LARGE SCALE GENOMIC DNA]</scope>
    <source>
        <strain evidence="1 2">YIM 98757</strain>
    </source>
</reference>